<comment type="caution">
    <text evidence="2">The sequence shown here is derived from an EMBL/GenBank/DDBJ whole genome shotgun (WGS) entry which is preliminary data.</text>
</comment>
<evidence type="ECO:0000313" key="2">
    <source>
        <dbReference type="EMBL" id="CAH0492469.1"/>
    </source>
</evidence>
<gene>
    <name evidence="2" type="ORF">PFR001_LOCUS7673</name>
</gene>
<name>A0ABN8CGC0_9STRA</name>
<dbReference type="EMBL" id="CAKLBC010001499">
    <property type="protein sequence ID" value="CAH0492469.1"/>
    <property type="molecule type" value="Genomic_DNA"/>
</dbReference>
<evidence type="ECO:0000313" key="3">
    <source>
        <dbReference type="Proteomes" id="UP001157938"/>
    </source>
</evidence>
<protein>
    <recommendedName>
        <fullName evidence="4">Secreted protein</fullName>
    </recommendedName>
</protein>
<evidence type="ECO:0000256" key="1">
    <source>
        <dbReference type="SAM" id="SignalP"/>
    </source>
</evidence>
<sequence>MRSAALSAVTLFCSLFFCRCCPGRSLPANPRRSGYRFRHHQNCGSPCQCLPATHRKDAVSGSARRGLERSLSAFNR</sequence>
<proteinExistence type="predicted"/>
<organism evidence="2 3">
    <name type="scientific">Peronospora farinosa</name>
    <dbReference type="NCBI Taxonomy" id="134698"/>
    <lineage>
        <taxon>Eukaryota</taxon>
        <taxon>Sar</taxon>
        <taxon>Stramenopiles</taxon>
        <taxon>Oomycota</taxon>
        <taxon>Peronosporomycetes</taxon>
        <taxon>Peronosporales</taxon>
        <taxon>Peronosporaceae</taxon>
        <taxon>Peronospora</taxon>
    </lineage>
</organism>
<keyword evidence="1" id="KW-0732">Signal</keyword>
<reference evidence="2 3" key="1">
    <citation type="submission" date="2021-11" db="EMBL/GenBank/DDBJ databases">
        <authorList>
            <person name="Islam A."/>
            <person name="Islam S."/>
            <person name="Flora M.S."/>
            <person name="Rahman M."/>
            <person name="Ziaur R.M."/>
            <person name="Epstein J.H."/>
            <person name="Hassan M."/>
            <person name="Klassen M."/>
            <person name="Woodard K."/>
            <person name="Webb A."/>
            <person name="Webby R.J."/>
            <person name="El Zowalaty M.E."/>
        </authorList>
    </citation>
    <scope>NUCLEOTIDE SEQUENCE [LARGE SCALE GENOMIC DNA]</scope>
    <source>
        <strain evidence="2">Pf1</strain>
    </source>
</reference>
<feature type="chain" id="PRO_5045236700" description="Secreted protein" evidence="1">
    <location>
        <begin position="21"/>
        <end position="76"/>
    </location>
</feature>
<dbReference type="Proteomes" id="UP001157938">
    <property type="component" value="Unassembled WGS sequence"/>
</dbReference>
<keyword evidence="3" id="KW-1185">Reference proteome</keyword>
<accession>A0ABN8CGC0</accession>
<evidence type="ECO:0008006" key="4">
    <source>
        <dbReference type="Google" id="ProtNLM"/>
    </source>
</evidence>
<feature type="signal peptide" evidence="1">
    <location>
        <begin position="1"/>
        <end position="20"/>
    </location>
</feature>